<proteinExistence type="predicted"/>
<reference evidence="2" key="1">
    <citation type="journal article" date="2019" name="Environ. Microbiol.">
        <title>Fungal ecological strategies reflected in gene transcription - a case study of two litter decomposers.</title>
        <authorList>
            <person name="Barbi F."/>
            <person name="Kohler A."/>
            <person name="Barry K."/>
            <person name="Baskaran P."/>
            <person name="Daum C."/>
            <person name="Fauchery L."/>
            <person name="Ihrmark K."/>
            <person name="Kuo A."/>
            <person name="LaButti K."/>
            <person name="Lipzen A."/>
            <person name="Morin E."/>
            <person name="Grigoriev I.V."/>
            <person name="Henrissat B."/>
            <person name="Lindahl B."/>
            <person name="Martin F."/>
        </authorList>
    </citation>
    <scope>NUCLEOTIDE SEQUENCE</scope>
    <source>
        <strain evidence="2">JB14</strain>
    </source>
</reference>
<dbReference type="Proteomes" id="UP000799118">
    <property type="component" value="Unassembled WGS sequence"/>
</dbReference>
<name>A0A6A4H2Z1_9AGAR</name>
<accession>A0A6A4H2Z1</accession>
<protein>
    <submittedName>
        <fullName evidence="2">Uncharacterized protein</fullName>
    </submittedName>
</protein>
<evidence type="ECO:0000256" key="1">
    <source>
        <dbReference type="SAM" id="MobiDB-lite"/>
    </source>
</evidence>
<keyword evidence="3" id="KW-1185">Reference proteome</keyword>
<sequence length="131" mass="14617">MPSRIPSSDSMPSLTANSPPSYYSHENPSSRSDPYLDPSFFTVCSACAPGTECERCQCIRRPVNVIRQLQRSLGVAEHDNAMSGFIIEQQLDDLHSLSNNVVRLLTSVVNSHLTHLLREIFRAMEATLLQN</sequence>
<evidence type="ECO:0000313" key="3">
    <source>
        <dbReference type="Proteomes" id="UP000799118"/>
    </source>
</evidence>
<organism evidence="2 3">
    <name type="scientific">Gymnopus androsaceus JB14</name>
    <dbReference type="NCBI Taxonomy" id="1447944"/>
    <lineage>
        <taxon>Eukaryota</taxon>
        <taxon>Fungi</taxon>
        <taxon>Dikarya</taxon>
        <taxon>Basidiomycota</taxon>
        <taxon>Agaricomycotina</taxon>
        <taxon>Agaricomycetes</taxon>
        <taxon>Agaricomycetidae</taxon>
        <taxon>Agaricales</taxon>
        <taxon>Marasmiineae</taxon>
        <taxon>Omphalotaceae</taxon>
        <taxon>Gymnopus</taxon>
    </lineage>
</organism>
<dbReference type="EMBL" id="ML769615">
    <property type="protein sequence ID" value="KAE9391705.1"/>
    <property type="molecule type" value="Genomic_DNA"/>
</dbReference>
<evidence type="ECO:0000313" key="2">
    <source>
        <dbReference type="EMBL" id="KAE9391705.1"/>
    </source>
</evidence>
<gene>
    <name evidence="2" type="ORF">BT96DRAFT_1001066</name>
</gene>
<dbReference type="AlphaFoldDB" id="A0A6A4H2Z1"/>
<feature type="region of interest" description="Disordered" evidence="1">
    <location>
        <begin position="1"/>
        <end position="31"/>
    </location>
</feature>